<sequence length="55" mass="5933">MLDDRNTPAAPGDPAPDFRAGPYRAFSLEPAEPVSWARPRADRGPKLADPLDSIS</sequence>
<feature type="region of interest" description="Disordered" evidence="1">
    <location>
        <begin position="1"/>
        <end position="55"/>
    </location>
</feature>
<dbReference type="EMBL" id="BARS01057818">
    <property type="protein sequence ID" value="GAG43174.1"/>
    <property type="molecule type" value="Genomic_DNA"/>
</dbReference>
<comment type="caution">
    <text evidence="2">The sequence shown here is derived from an EMBL/GenBank/DDBJ whole genome shotgun (WGS) entry which is preliminary data.</text>
</comment>
<evidence type="ECO:0000313" key="2">
    <source>
        <dbReference type="EMBL" id="GAG43174.1"/>
    </source>
</evidence>
<proteinExistence type="predicted"/>
<reference evidence="2" key="1">
    <citation type="journal article" date="2014" name="Front. Microbiol.">
        <title>High frequency of phylogenetically diverse reductive dehalogenase-homologous genes in deep subseafloor sedimentary metagenomes.</title>
        <authorList>
            <person name="Kawai M."/>
            <person name="Futagami T."/>
            <person name="Toyoda A."/>
            <person name="Takaki Y."/>
            <person name="Nishi S."/>
            <person name="Hori S."/>
            <person name="Arai W."/>
            <person name="Tsubouchi T."/>
            <person name="Morono Y."/>
            <person name="Uchiyama I."/>
            <person name="Ito T."/>
            <person name="Fujiyama A."/>
            <person name="Inagaki F."/>
            <person name="Takami H."/>
        </authorList>
    </citation>
    <scope>NUCLEOTIDE SEQUENCE</scope>
    <source>
        <strain evidence="2">Expedition CK06-06</strain>
    </source>
</reference>
<evidence type="ECO:0000256" key="1">
    <source>
        <dbReference type="SAM" id="MobiDB-lite"/>
    </source>
</evidence>
<accession>X0XJ48</accession>
<gene>
    <name evidence="2" type="ORF">S01H1_84613</name>
</gene>
<name>X0XJ48_9ZZZZ</name>
<organism evidence="2">
    <name type="scientific">marine sediment metagenome</name>
    <dbReference type="NCBI Taxonomy" id="412755"/>
    <lineage>
        <taxon>unclassified sequences</taxon>
        <taxon>metagenomes</taxon>
        <taxon>ecological metagenomes</taxon>
    </lineage>
</organism>
<dbReference type="AlphaFoldDB" id="X0XJ48"/>
<protein>
    <submittedName>
        <fullName evidence="2">Uncharacterized protein</fullName>
    </submittedName>
</protein>